<protein>
    <submittedName>
        <fullName evidence="3">Helix-turn-helix domain-containing protein</fullName>
    </submittedName>
</protein>
<evidence type="ECO:0000313" key="3">
    <source>
        <dbReference type="EMBL" id="MDJ1113205.1"/>
    </source>
</evidence>
<dbReference type="RefSeq" id="WP_283714496.1">
    <property type="nucleotide sequence ID" value="NZ_JASJND010000001.1"/>
</dbReference>
<gene>
    <name evidence="3" type="ORF">QNI14_01925</name>
</gene>
<feature type="domain" description="Helix-turn-helix" evidence="2">
    <location>
        <begin position="25"/>
        <end position="76"/>
    </location>
</feature>
<dbReference type="InterPro" id="IPR009061">
    <property type="entry name" value="DNA-bd_dom_put_sf"/>
</dbReference>
<evidence type="ECO:0000259" key="2">
    <source>
        <dbReference type="Pfam" id="PF12728"/>
    </source>
</evidence>
<dbReference type="Pfam" id="PF12728">
    <property type="entry name" value="HTH_17"/>
    <property type="match status" value="1"/>
</dbReference>
<keyword evidence="4" id="KW-1185">Reference proteome</keyword>
<feature type="region of interest" description="Disordered" evidence="1">
    <location>
        <begin position="1"/>
        <end position="22"/>
    </location>
</feature>
<evidence type="ECO:0000313" key="4">
    <source>
        <dbReference type="Proteomes" id="UP001321481"/>
    </source>
</evidence>
<dbReference type="Proteomes" id="UP001321481">
    <property type="component" value="Unassembled WGS sequence"/>
</dbReference>
<name>A0ABT6ZBY2_9MICO</name>
<organism evidence="3 4">
    <name type="scientific">Microbacterium dauci</name>
    <dbReference type="NCBI Taxonomy" id="3048008"/>
    <lineage>
        <taxon>Bacteria</taxon>
        <taxon>Bacillati</taxon>
        <taxon>Actinomycetota</taxon>
        <taxon>Actinomycetes</taxon>
        <taxon>Micrococcales</taxon>
        <taxon>Microbacteriaceae</taxon>
        <taxon>Microbacterium</taxon>
    </lineage>
</organism>
<comment type="caution">
    <text evidence="3">The sequence shown here is derived from an EMBL/GenBank/DDBJ whole genome shotgun (WGS) entry which is preliminary data.</text>
</comment>
<accession>A0ABT6ZBY2</accession>
<evidence type="ECO:0000256" key="1">
    <source>
        <dbReference type="SAM" id="MobiDB-lite"/>
    </source>
</evidence>
<reference evidence="3 4" key="1">
    <citation type="submission" date="2023-05" db="EMBL/GenBank/DDBJ databases">
        <title>Microbacterium dauci sp.nov., Isolated from Carrot Rhizosphere Soil.</title>
        <authorList>
            <person name="Xiao Z."/>
            <person name="Zheng J."/>
        </authorList>
    </citation>
    <scope>NUCLEOTIDE SEQUENCE [LARGE SCALE GENOMIC DNA]</scope>
    <source>
        <strain evidence="3 4">LX3-4</strain>
    </source>
</reference>
<proteinExistence type="predicted"/>
<dbReference type="InterPro" id="IPR041657">
    <property type="entry name" value="HTH_17"/>
</dbReference>
<dbReference type="SUPFAM" id="SSF46955">
    <property type="entry name" value="Putative DNA-binding domain"/>
    <property type="match status" value="1"/>
</dbReference>
<sequence>MTASNVTPIRGTGALAASSADAPRYLSPEQLTERLPGVSKRQLQRWRDEGKGPRYAKLGKSVVYREVDVDAWVANNLVSTREQS</sequence>
<dbReference type="EMBL" id="JASJND010000001">
    <property type="protein sequence ID" value="MDJ1113205.1"/>
    <property type="molecule type" value="Genomic_DNA"/>
</dbReference>